<dbReference type="PANTHER" id="PTHR14440">
    <property type="entry name" value="DNA-DIRECTED RNA POLYMERASE I SUBUNIT RPA49"/>
    <property type="match status" value="1"/>
</dbReference>
<dbReference type="AlphaFoldDB" id="A0A0K9P2Y2"/>
<dbReference type="GO" id="GO:0003677">
    <property type="term" value="F:DNA binding"/>
    <property type="evidence" value="ECO:0007669"/>
    <property type="project" value="InterPro"/>
</dbReference>
<comment type="caution">
    <text evidence="7">The sequence shown here is derived from an EMBL/GenBank/DDBJ whole genome shotgun (WGS) entry which is preliminary data.</text>
</comment>
<protein>
    <submittedName>
        <fullName evidence="7">DNA-directed RNA polymerase I subunit rpa49</fullName>
    </submittedName>
</protein>
<keyword evidence="5" id="KW-0539">Nucleus</keyword>
<keyword evidence="3 7" id="KW-0240">DNA-directed RNA polymerase</keyword>
<evidence type="ECO:0000313" key="7">
    <source>
        <dbReference type="EMBL" id="KMZ63406.1"/>
    </source>
</evidence>
<evidence type="ECO:0000256" key="1">
    <source>
        <dbReference type="ARBA" id="ARBA00004604"/>
    </source>
</evidence>
<evidence type="ECO:0000313" key="8">
    <source>
        <dbReference type="Proteomes" id="UP000036987"/>
    </source>
</evidence>
<reference evidence="8" key="1">
    <citation type="journal article" date="2016" name="Nature">
        <title>The genome of the seagrass Zostera marina reveals angiosperm adaptation to the sea.</title>
        <authorList>
            <person name="Olsen J.L."/>
            <person name="Rouze P."/>
            <person name="Verhelst B."/>
            <person name="Lin Y.-C."/>
            <person name="Bayer T."/>
            <person name="Collen J."/>
            <person name="Dattolo E."/>
            <person name="De Paoli E."/>
            <person name="Dittami S."/>
            <person name="Maumus F."/>
            <person name="Michel G."/>
            <person name="Kersting A."/>
            <person name="Lauritano C."/>
            <person name="Lohaus R."/>
            <person name="Toepel M."/>
            <person name="Tonon T."/>
            <person name="Vanneste K."/>
            <person name="Amirebrahimi M."/>
            <person name="Brakel J."/>
            <person name="Bostroem C."/>
            <person name="Chovatia M."/>
            <person name="Grimwood J."/>
            <person name="Jenkins J.W."/>
            <person name="Jueterbock A."/>
            <person name="Mraz A."/>
            <person name="Stam W.T."/>
            <person name="Tice H."/>
            <person name="Bornberg-Bauer E."/>
            <person name="Green P.J."/>
            <person name="Pearson G.A."/>
            <person name="Procaccini G."/>
            <person name="Duarte C.M."/>
            <person name="Schmutz J."/>
            <person name="Reusch T.B.H."/>
            <person name="Van de Peer Y."/>
        </authorList>
    </citation>
    <scope>NUCLEOTIDE SEQUENCE [LARGE SCALE GENOMIC DNA]</scope>
    <source>
        <strain evidence="8">cv. Finnish</strain>
    </source>
</reference>
<keyword evidence="4" id="KW-0804">Transcription</keyword>
<name>A0A0K9P2Y2_ZOSMR</name>
<evidence type="ECO:0000256" key="4">
    <source>
        <dbReference type="ARBA" id="ARBA00023163"/>
    </source>
</evidence>
<dbReference type="EMBL" id="LFYR01001237">
    <property type="protein sequence ID" value="KMZ63406.1"/>
    <property type="molecule type" value="Genomic_DNA"/>
</dbReference>
<sequence length="519" mass="59483">MEGYDGGFRTTASLTPVVGMKRKKKKAKRRRSTPSPSPPPLTQEETDITTHKKKKEKLHRSPPPSSPPPVKLEEETDITIHKKKKKKKEKRHRSPSPEIQEEETVITTHKAKKKVKVMTKYIQNVPSRNAPFVTYFPSGYDPLKNGDKNLPDVSLFRNKKRSNRVELVVRPQGSELDFVGKSYTGEAVCPKICSYALGVFDKETNELKILPIETDKILRLEPRVIEQQYIEQKLTEDNLDASASIKRYRELTNLYGSKKNRTLNKKYQSMEDQRNNPDAQACAQDQMKDIQINRTANENTAQVILNVPPHDLSASSPEKAYLINKIIPKDEWKYLNNILEMVNSGKDLDTTSEFYRSGAFPCFVVNRIGKIRDSKDNSRKEELGRLFAYITHLITFMNMSFQKNFSEIIQSSVSAESILNIPRLVFQKFLKLFVDSESQKVSHEKKDLLISYILVVTLFVDNFSSSSTDIAKDLKKNYSALVPHYLQLGCKINSKGHTTLPIPLKFPTMLVVKRFQKKK</sequence>
<organism evidence="7 8">
    <name type="scientific">Zostera marina</name>
    <name type="common">Eelgrass</name>
    <dbReference type="NCBI Taxonomy" id="29655"/>
    <lineage>
        <taxon>Eukaryota</taxon>
        <taxon>Viridiplantae</taxon>
        <taxon>Streptophyta</taxon>
        <taxon>Embryophyta</taxon>
        <taxon>Tracheophyta</taxon>
        <taxon>Spermatophyta</taxon>
        <taxon>Magnoliopsida</taxon>
        <taxon>Liliopsida</taxon>
        <taxon>Zosteraceae</taxon>
        <taxon>Zostera</taxon>
    </lineage>
</organism>
<evidence type="ECO:0000256" key="3">
    <source>
        <dbReference type="ARBA" id="ARBA00022478"/>
    </source>
</evidence>
<dbReference type="Proteomes" id="UP000036987">
    <property type="component" value="Unassembled WGS sequence"/>
</dbReference>
<dbReference type="OrthoDB" id="532500at2759"/>
<feature type="compositionally biased region" description="Basic residues" evidence="6">
    <location>
        <begin position="51"/>
        <end position="60"/>
    </location>
</feature>
<dbReference type="GO" id="GO:0005736">
    <property type="term" value="C:RNA polymerase I complex"/>
    <property type="evidence" value="ECO:0000318"/>
    <property type="project" value="GO_Central"/>
</dbReference>
<dbReference type="GO" id="GO:0001188">
    <property type="term" value="P:RNA polymerase I preinitiation complex assembly"/>
    <property type="evidence" value="ECO:0000318"/>
    <property type="project" value="GO_Central"/>
</dbReference>
<keyword evidence="8" id="KW-1185">Reference proteome</keyword>
<gene>
    <name evidence="7" type="ORF">ZOSMA_40G00350</name>
</gene>
<feature type="compositionally biased region" description="Basic residues" evidence="6">
    <location>
        <begin position="81"/>
        <end position="94"/>
    </location>
</feature>
<evidence type="ECO:0000256" key="2">
    <source>
        <dbReference type="ARBA" id="ARBA00009430"/>
    </source>
</evidence>
<dbReference type="InterPro" id="IPR009668">
    <property type="entry name" value="RNA_pol-assoc_fac_A49-like"/>
</dbReference>
<feature type="compositionally biased region" description="Pro residues" evidence="6">
    <location>
        <begin position="61"/>
        <end position="70"/>
    </location>
</feature>
<dbReference type="STRING" id="29655.A0A0K9P2Y2"/>
<comment type="subcellular location">
    <subcellularLocation>
        <location evidence="1">Nucleus</location>
        <location evidence="1">Nucleolus</location>
    </subcellularLocation>
</comment>
<evidence type="ECO:0000256" key="5">
    <source>
        <dbReference type="ARBA" id="ARBA00023242"/>
    </source>
</evidence>
<dbReference type="OMA" id="DVYPFDE"/>
<evidence type="ECO:0000256" key="6">
    <source>
        <dbReference type="SAM" id="MobiDB-lite"/>
    </source>
</evidence>
<accession>A0A0K9P2Y2</accession>
<proteinExistence type="inferred from homology"/>
<feature type="region of interest" description="Disordered" evidence="6">
    <location>
        <begin position="1"/>
        <end position="104"/>
    </location>
</feature>
<dbReference type="GO" id="GO:0006362">
    <property type="term" value="P:transcription elongation by RNA polymerase I"/>
    <property type="evidence" value="ECO:0000318"/>
    <property type="project" value="GO_Central"/>
</dbReference>
<feature type="compositionally biased region" description="Basic residues" evidence="6">
    <location>
        <begin position="20"/>
        <end position="32"/>
    </location>
</feature>
<comment type="similarity">
    <text evidence="2">Belongs to the eukaryotic RPA49/POLR1E RNA polymerase subunit family.</text>
</comment>
<dbReference type="Pfam" id="PF06870">
    <property type="entry name" value="RNA_pol_I_A49"/>
    <property type="match status" value="1"/>
</dbReference>